<evidence type="ECO:0000256" key="1">
    <source>
        <dbReference type="SAM" id="Phobius"/>
    </source>
</evidence>
<keyword evidence="1" id="KW-1133">Transmembrane helix</keyword>
<evidence type="ECO:0000313" key="2">
    <source>
        <dbReference type="EMBL" id="RHN68252.1"/>
    </source>
</evidence>
<comment type="caution">
    <text evidence="2">The sequence shown here is derived from an EMBL/GenBank/DDBJ whole genome shotgun (WGS) entry which is preliminary data.</text>
</comment>
<gene>
    <name evidence="2" type="ORF">MtrunA17_Chr3g0111871</name>
</gene>
<evidence type="ECO:0000313" key="3">
    <source>
        <dbReference type="Proteomes" id="UP000265566"/>
    </source>
</evidence>
<dbReference type="Proteomes" id="UP000265566">
    <property type="component" value="Chromosome 3"/>
</dbReference>
<keyword evidence="1" id="KW-0812">Transmembrane</keyword>
<dbReference type="Gramene" id="rna16583">
    <property type="protein sequence ID" value="RHN68252.1"/>
    <property type="gene ID" value="gene16583"/>
</dbReference>
<protein>
    <recommendedName>
        <fullName evidence="4">Transmembrane protein</fullName>
    </recommendedName>
</protein>
<keyword evidence="1" id="KW-0472">Membrane</keyword>
<evidence type="ECO:0008006" key="4">
    <source>
        <dbReference type="Google" id="ProtNLM"/>
    </source>
</evidence>
<name>A0A396IRP7_MEDTR</name>
<sequence>MPKPDPFGEKGMAARSSSNLLHFHFLLIFLLILINGEDPNSDRSWVMIFRTNRVFPTKDLSHCNHRPFFLLSAKQLKAMNN</sequence>
<feature type="transmembrane region" description="Helical" evidence="1">
    <location>
        <begin position="20"/>
        <end position="36"/>
    </location>
</feature>
<accession>A0A396IRP7</accession>
<organism evidence="2 3">
    <name type="scientific">Medicago truncatula</name>
    <name type="common">Barrel medic</name>
    <name type="synonym">Medicago tribuloides</name>
    <dbReference type="NCBI Taxonomy" id="3880"/>
    <lineage>
        <taxon>Eukaryota</taxon>
        <taxon>Viridiplantae</taxon>
        <taxon>Streptophyta</taxon>
        <taxon>Embryophyta</taxon>
        <taxon>Tracheophyta</taxon>
        <taxon>Spermatophyta</taxon>
        <taxon>Magnoliopsida</taxon>
        <taxon>eudicotyledons</taxon>
        <taxon>Gunneridae</taxon>
        <taxon>Pentapetalae</taxon>
        <taxon>rosids</taxon>
        <taxon>fabids</taxon>
        <taxon>Fabales</taxon>
        <taxon>Fabaceae</taxon>
        <taxon>Papilionoideae</taxon>
        <taxon>50 kb inversion clade</taxon>
        <taxon>NPAAA clade</taxon>
        <taxon>Hologalegina</taxon>
        <taxon>IRL clade</taxon>
        <taxon>Trifolieae</taxon>
        <taxon>Medicago</taxon>
    </lineage>
</organism>
<reference evidence="3" key="1">
    <citation type="journal article" date="2018" name="Nat. Plants">
        <title>Whole-genome landscape of Medicago truncatula symbiotic genes.</title>
        <authorList>
            <person name="Pecrix Y."/>
            <person name="Staton S.E."/>
            <person name="Sallet E."/>
            <person name="Lelandais-Briere C."/>
            <person name="Moreau S."/>
            <person name="Carrere S."/>
            <person name="Blein T."/>
            <person name="Jardinaud M.F."/>
            <person name="Latrasse D."/>
            <person name="Zouine M."/>
            <person name="Zahm M."/>
            <person name="Kreplak J."/>
            <person name="Mayjonade B."/>
            <person name="Satge C."/>
            <person name="Perez M."/>
            <person name="Cauet S."/>
            <person name="Marande W."/>
            <person name="Chantry-Darmon C."/>
            <person name="Lopez-Roques C."/>
            <person name="Bouchez O."/>
            <person name="Berard A."/>
            <person name="Debelle F."/>
            <person name="Munos S."/>
            <person name="Bendahmane A."/>
            <person name="Berges H."/>
            <person name="Niebel A."/>
            <person name="Buitink J."/>
            <person name="Frugier F."/>
            <person name="Benhamed M."/>
            <person name="Crespi M."/>
            <person name="Gouzy J."/>
            <person name="Gamas P."/>
        </authorList>
    </citation>
    <scope>NUCLEOTIDE SEQUENCE [LARGE SCALE GENOMIC DNA]</scope>
    <source>
        <strain evidence="3">cv. Jemalong A17</strain>
    </source>
</reference>
<dbReference type="AlphaFoldDB" id="A0A396IRP7"/>
<proteinExistence type="predicted"/>
<dbReference type="EMBL" id="PSQE01000003">
    <property type="protein sequence ID" value="RHN68252.1"/>
    <property type="molecule type" value="Genomic_DNA"/>
</dbReference>